<dbReference type="InterPro" id="IPR050466">
    <property type="entry name" value="Carboxylest/Gibb_receptor"/>
</dbReference>
<dbReference type="InterPro" id="IPR013094">
    <property type="entry name" value="AB_hydrolase_3"/>
</dbReference>
<reference evidence="4" key="1">
    <citation type="submission" date="2022-08" db="EMBL/GenBank/DDBJ databases">
        <authorList>
            <person name="Gutierrez-Valencia J."/>
        </authorList>
    </citation>
    <scope>NUCLEOTIDE SEQUENCE</scope>
</reference>
<accession>A0AAV0MXQ3</accession>
<dbReference type="Pfam" id="PF07859">
    <property type="entry name" value="Abhydrolase_3"/>
    <property type="match status" value="1"/>
</dbReference>
<feature type="active site" evidence="2">
    <location>
        <position position="196"/>
    </location>
</feature>
<name>A0AAV0MXQ3_9ROSI</name>
<evidence type="ECO:0000256" key="2">
    <source>
        <dbReference type="PROSITE-ProRule" id="PRU10038"/>
    </source>
</evidence>
<evidence type="ECO:0000259" key="3">
    <source>
        <dbReference type="Pfam" id="PF07859"/>
    </source>
</evidence>
<organism evidence="4 5">
    <name type="scientific">Linum tenue</name>
    <dbReference type="NCBI Taxonomy" id="586396"/>
    <lineage>
        <taxon>Eukaryota</taxon>
        <taxon>Viridiplantae</taxon>
        <taxon>Streptophyta</taxon>
        <taxon>Embryophyta</taxon>
        <taxon>Tracheophyta</taxon>
        <taxon>Spermatophyta</taxon>
        <taxon>Magnoliopsida</taxon>
        <taxon>eudicotyledons</taxon>
        <taxon>Gunneridae</taxon>
        <taxon>Pentapetalae</taxon>
        <taxon>rosids</taxon>
        <taxon>fabids</taxon>
        <taxon>Malpighiales</taxon>
        <taxon>Linaceae</taxon>
        <taxon>Linum</taxon>
    </lineage>
</organism>
<comment type="caution">
    <text evidence="4">The sequence shown here is derived from an EMBL/GenBank/DDBJ whole genome shotgun (WGS) entry which is preliminary data.</text>
</comment>
<protein>
    <recommendedName>
        <fullName evidence="3">Alpha/beta hydrolase fold-3 domain-containing protein</fullName>
    </recommendedName>
</protein>
<dbReference type="PANTHER" id="PTHR23024:SF589">
    <property type="entry name" value="CARBOXYLESTERASE 17-RELATED"/>
    <property type="match status" value="1"/>
</dbReference>
<sequence>MRRKQIKMASTRIDPRFNRQLQPAAGKKSTNNNTIKEEIPGLIRVYEDGRVERPPIIPTVPCTSPAAAAGGVTSTDAVIDGSSNLWARVYVPAVNGYCRSSYNYKLPVLVYFHGGGFCVGSAAWSCYHSFLSGLAGEAGCVIFSVNYRLAPEHRLPAAYDDGLRALAWITSQDRSSQHWWSRRCNLSTGVFLAGDSAGANIAYNVARTLFSSSSSSSSKLSYIQGLILIQPFFGGETRTPSEKNTHDMSPNSPLTLSAADTYWRLSLPFGANRDHPFCNPLAKVREPRLLLPVPAIVCIAETDVLRDRSLEFCDAVSRAAGTVVVGGKKAAVEAIVYRGVGHAFHVLERSAVARIRAQEMVSHIKRFVHQ</sequence>
<gene>
    <name evidence="4" type="ORF">LITE_LOCUS30749</name>
</gene>
<dbReference type="EMBL" id="CAMGYJ010000007">
    <property type="protein sequence ID" value="CAI0451103.1"/>
    <property type="molecule type" value="Genomic_DNA"/>
</dbReference>
<dbReference type="PANTHER" id="PTHR23024">
    <property type="entry name" value="ARYLACETAMIDE DEACETYLASE"/>
    <property type="match status" value="1"/>
</dbReference>
<dbReference type="SUPFAM" id="SSF53474">
    <property type="entry name" value="alpha/beta-Hydrolases"/>
    <property type="match status" value="1"/>
</dbReference>
<dbReference type="Proteomes" id="UP001154282">
    <property type="component" value="Unassembled WGS sequence"/>
</dbReference>
<dbReference type="PROSITE" id="PS01174">
    <property type="entry name" value="LIPASE_GDXG_SER"/>
    <property type="match status" value="1"/>
</dbReference>
<comment type="similarity">
    <text evidence="1">Belongs to the 'GDXG' lipolytic enzyme family.</text>
</comment>
<feature type="domain" description="Alpha/beta hydrolase fold-3" evidence="3">
    <location>
        <begin position="109"/>
        <end position="345"/>
    </location>
</feature>
<dbReference type="InterPro" id="IPR033140">
    <property type="entry name" value="Lipase_GDXG_put_SER_AS"/>
</dbReference>
<dbReference type="Gene3D" id="3.40.50.1820">
    <property type="entry name" value="alpha/beta hydrolase"/>
    <property type="match status" value="1"/>
</dbReference>
<dbReference type="GO" id="GO:0016787">
    <property type="term" value="F:hydrolase activity"/>
    <property type="evidence" value="ECO:0007669"/>
    <property type="project" value="InterPro"/>
</dbReference>
<evidence type="ECO:0000313" key="4">
    <source>
        <dbReference type="EMBL" id="CAI0451103.1"/>
    </source>
</evidence>
<dbReference type="AlphaFoldDB" id="A0AAV0MXQ3"/>
<dbReference type="InterPro" id="IPR029058">
    <property type="entry name" value="AB_hydrolase_fold"/>
</dbReference>
<evidence type="ECO:0000256" key="1">
    <source>
        <dbReference type="ARBA" id="ARBA00010515"/>
    </source>
</evidence>
<evidence type="ECO:0000313" key="5">
    <source>
        <dbReference type="Proteomes" id="UP001154282"/>
    </source>
</evidence>
<keyword evidence="5" id="KW-1185">Reference proteome</keyword>
<proteinExistence type="inferred from homology"/>